<dbReference type="PIRSF" id="PIRSF000102">
    <property type="entry name" value="Lac_mal_DH"/>
    <property type="match status" value="1"/>
</dbReference>
<comment type="similarity">
    <text evidence="1">Belongs to the LDH/MDH superfamily. LDH family.</text>
</comment>
<organism evidence="5 6">
    <name type="scientific">Peptoniphilus koenoeneniae</name>
    <dbReference type="NCBI Taxonomy" id="507751"/>
    <lineage>
        <taxon>Bacteria</taxon>
        <taxon>Bacillati</taxon>
        <taxon>Bacillota</taxon>
        <taxon>Tissierellia</taxon>
        <taxon>Tissierellales</taxon>
        <taxon>Peptoniphilaceae</taxon>
        <taxon>Peptoniphilus</taxon>
    </lineage>
</organism>
<dbReference type="InterPro" id="IPR001236">
    <property type="entry name" value="Lactate/malate_DH_N"/>
</dbReference>
<dbReference type="InterPro" id="IPR015955">
    <property type="entry name" value="Lactate_DH/Glyco_Ohase_4_C"/>
</dbReference>
<dbReference type="PANTHER" id="PTHR43128:SF31">
    <property type="entry name" value="L-LACTATE DEHYDROGENASE"/>
    <property type="match status" value="1"/>
</dbReference>
<dbReference type="GO" id="GO:0004459">
    <property type="term" value="F:L-lactate dehydrogenase (NAD+) activity"/>
    <property type="evidence" value="ECO:0007669"/>
    <property type="project" value="UniProtKB-EC"/>
</dbReference>
<evidence type="ECO:0000259" key="3">
    <source>
        <dbReference type="Pfam" id="PF00056"/>
    </source>
</evidence>
<dbReference type="InterPro" id="IPR022383">
    <property type="entry name" value="Lactate/malate_DH_C"/>
</dbReference>
<accession>A0ABU0AWS4</accession>
<dbReference type="EC" id="1.1.1.27" evidence="5"/>
<evidence type="ECO:0000313" key="6">
    <source>
        <dbReference type="Proteomes" id="UP001236559"/>
    </source>
</evidence>
<dbReference type="Gene3D" id="3.40.50.720">
    <property type="entry name" value="NAD(P)-binding Rossmann-like Domain"/>
    <property type="match status" value="1"/>
</dbReference>
<dbReference type="InterPro" id="IPR001557">
    <property type="entry name" value="L-lactate/malate_DH"/>
</dbReference>
<dbReference type="PANTHER" id="PTHR43128">
    <property type="entry name" value="L-2-HYDROXYCARBOXYLATE DEHYDROGENASE (NAD(P)(+))"/>
    <property type="match status" value="1"/>
</dbReference>
<dbReference type="InterPro" id="IPR036291">
    <property type="entry name" value="NAD(P)-bd_dom_sf"/>
</dbReference>
<sequence length="307" mass="33857">MTKLGIIGAGAVGFAVGYTAARMGIVSDIKYNDIIEIKAKAQAMDIEDASAYYPHPVKMSYGSYKDMADRDIIVTATGDLGGVKDRLEEYVKFKDATRDYVKEIVDAGFKGIFIVVGNPCDLMADLVYRTSGFPKNRVIGSGTALDTVRLNTSLSKVLNVDPSAIRGVILGEHGESQFVAWSNIFVNNLKLEKYLEQNPANFSRDAVENLVRERAWRVIDGKQHTQCGIGSAVCSMIDSIVNDRKEIILVSTLLNGMYGLNDIYLSTPCIIGKDGMEKALELELTPDELEKLKHSEEVLKANRNKYK</sequence>
<feature type="domain" description="Lactate/malate dehydrogenase C-terminal" evidence="4">
    <location>
        <begin position="143"/>
        <end position="305"/>
    </location>
</feature>
<keyword evidence="6" id="KW-1185">Reference proteome</keyword>
<evidence type="ECO:0000259" key="4">
    <source>
        <dbReference type="Pfam" id="PF02866"/>
    </source>
</evidence>
<name>A0ABU0AWS4_9FIRM</name>
<dbReference type="Pfam" id="PF00056">
    <property type="entry name" value="Ldh_1_N"/>
    <property type="match status" value="1"/>
</dbReference>
<gene>
    <name evidence="5" type="ORF">J2S72_001296</name>
</gene>
<dbReference type="EMBL" id="JAUSTN010000006">
    <property type="protein sequence ID" value="MDQ0275271.1"/>
    <property type="molecule type" value="Genomic_DNA"/>
</dbReference>
<dbReference type="Gene3D" id="3.90.110.10">
    <property type="entry name" value="Lactate dehydrogenase/glycoside hydrolase, family 4, C-terminal"/>
    <property type="match status" value="1"/>
</dbReference>
<evidence type="ECO:0000256" key="2">
    <source>
        <dbReference type="RuleBase" id="RU003369"/>
    </source>
</evidence>
<keyword evidence="2 5" id="KW-0560">Oxidoreductase</keyword>
<dbReference type="SUPFAM" id="SSF56327">
    <property type="entry name" value="LDH C-terminal domain-like"/>
    <property type="match status" value="1"/>
</dbReference>
<feature type="domain" description="Lactate/malate dehydrogenase N-terminal" evidence="3">
    <location>
        <begin position="3"/>
        <end position="140"/>
    </location>
</feature>
<dbReference type="Proteomes" id="UP001236559">
    <property type="component" value="Unassembled WGS sequence"/>
</dbReference>
<protein>
    <submittedName>
        <fullName evidence="5">L-lactate dehydrogenase</fullName>
        <ecNumber evidence="5">1.1.1.27</ecNumber>
    </submittedName>
</protein>
<proteinExistence type="inferred from homology"/>
<comment type="caution">
    <text evidence="5">The sequence shown here is derived from an EMBL/GenBank/DDBJ whole genome shotgun (WGS) entry which is preliminary data.</text>
</comment>
<dbReference type="PRINTS" id="PR00086">
    <property type="entry name" value="LLDHDRGNASE"/>
</dbReference>
<evidence type="ECO:0000313" key="5">
    <source>
        <dbReference type="EMBL" id="MDQ0275271.1"/>
    </source>
</evidence>
<dbReference type="Pfam" id="PF02866">
    <property type="entry name" value="Ldh_1_C"/>
    <property type="match status" value="1"/>
</dbReference>
<dbReference type="SUPFAM" id="SSF51735">
    <property type="entry name" value="NAD(P)-binding Rossmann-fold domains"/>
    <property type="match status" value="1"/>
</dbReference>
<dbReference type="RefSeq" id="WP_023056464.1">
    <property type="nucleotide sequence ID" value="NZ_JAUSTN010000006.1"/>
</dbReference>
<evidence type="ECO:0000256" key="1">
    <source>
        <dbReference type="ARBA" id="ARBA00006054"/>
    </source>
</evidence>
<reference evidence="5 6" key="1">
    <citation type="submission" date="2023-07" db="EMBL/GenBank/DDBJ databases">
        <title>Genomic Encyclopedia of Type Strains, Phase IV (KMG-IV): sequencing the most valuable type-strain genomes for metagenomic binning, comparative biology and taxonomic classification.</title>
        <authorList>
            <person name="Goeker M."/>
        </authorList>
    </citation>
    <scope>NUCLEOTIDE SEQUENCE [LARGE SCALE GENOMIC DNA]</scope>
    <source>
        <strain evidence="5 6">DSM 22616</strain>
    </source>
</reference>